<dbReference type="InterPro" id="IPR052155">
    <property type="entry name" value="Biofilm_reg_signaling"/>
</dbReference>
<dbReference type="PROSITE" id="PS50887">
    <property type="entry name" value="GGDEF"/>
    <property type="match status" value="1"/>
</dbReference>
<dbReference type="NCBIfam" id="TIGR00254">
    <property type="entry name" value="GGDEF"/>
    <property type="match status" value="1"/>
</dbReference>
<dbReference type="Gene3D" id="3.20.20.450">
    <property type="entry name" value="EAL domain"/>
    <property type="match status" value="1"/>
</dbReference>
<gene>
    <name evidence="4" type="ORF">L2716_03520</name>
</gene>
<dbReference type="PROSITE" id="PS50883">
    <property type="entry name" value="EAL"/>
    <property type="match status" value="1"/>
</dbReference>
<dbReference type="NCBIfam" id="TIGR00229">
    <property type="entry name" value="sensory_box"/>
    <property type="match status" value="1"/>
</dbReference>
<sequence>MKTYTTMYRNKAQILEFIERNELSNKENLFIQIFTKDGKVKVTRLHEILVDALPQAVLIGATVDASFSKEIKTAGTVVSITVFNKVKVKSTFVQFNPGMDTYQEALNMGQNTINDDTKAIVLFGSSHTIDNQVVLDAFANHYPDLLVAGGNAVPLGTNNLEYLIATDGIIDCGMVVVSLSGVDLQASLHACTEWNTAGRSFMVTGANEDLIQTLDHKPVKEIYQKYLGREMLENIKQAGSSFPLMVKQGAVTKPILIKDFHQDGSITVAEPIEVGTTVYIGCGDASIFLNTFNFISDKLRGVPVEGLFMYSCMSRIRFFKKGVEHEMNTIKNLVPTTGAFTAGEYYHEDGKNEMLSYALTFLSLAESEVYIDETDFNRAANTNSEIKEILALSQLIKASTEDLEELYNSLRESEQRYTSLFEHNPDIVYSVDSHGKITSINASLEKILGYTCKEVIGNKATDFLREEDVERVYHYFHLAMRDKPQHFTLVIRHKNGENVLFEIANMPIRVNDEVVGVYGVAKNRTEQFLAEQKISELAYHDSLTGLPNRLSFHERLNEKIEIAHENNESVAVMVIDLDEFKMINDSLGHHAGDRILKHVATNLSGCISDRDFIARFAADEFLILVPTVESVNELSALADQLLTAIKKPVFLKGKEYVLSGSIGVSLYPSDALDEEKLLKNANLALHKAKRSGRNSIQFFTGDMNAMISERLELENHLRKALSLNELEVYYQPQIDIESGRVFAFEALLRWKHTKRGMIPPNIFIPIAEDTGVINEIGYWVLLEACTQTRQWHESGMNDLSVCVNVSGIQFQRPDFIDEVKACLETSGLESSFLHIELTESIMLEDVEHTIKIINQLKGLGVKISVDDFGTGYSSLSYLRDFPIDILKIDQSFIRNLEDSNPDAAIVRAIITMCEGLNVTVLAEGVETEQQLKTLQQFGCNQIQGYYISKPVKAVEIKGLYKNFQMN</sequence>
<dbReference type="RefSeq" id="WP_236331833.1">
    <property type="nucleotide sequence ID" value="NZ_JAKIJS010000001.1"/>
</dbReference>
<dbReference type="SUPFAM" id="SSF55785">
    <property type="entry name" value="PYP-like sensor domain (PAS domain)"/>
    <property type="match status" value="1"/>
</dbReference>
<dbReference type="InterPro" id="IPR013702">
    <property type="entry name" value="FIST_domain_N"/>
</dbReference>
<dbReference type="Gene3D" id="3.30.70.270">
    <property type="match status" value="1"/>
</dbReference>
<dbReference type="Pfam" id="PF08495">
    <property type="entry name" value="FIST"/>
    <property type="match status" value="1"/>
</dbReference>
<dbReference type="Pfam" id="PF00990">
    <property type="entry name" value="GGDEF"/>
    <property type="match status" value="1"/>
</dbReference>
<dbReference type="SUPFAM" id="SSF141868">
    <property type="entry name" value="EAL domain-like"/>
    <property type="match status" value="1"/>
</dbReference>
<dbReference type="CDD" id="cd01948">
    <property type="entry name" value="EAL"/>
    <property type="match status" value="1"/>
</dbReference>
<comment type="caution">
    <text evidence="4">The sequence shown here is derived from an EMBL/GenBank/DDBJ whole genome shotgun (WGS) entry which is preliminary data.</text>
</comment>
<evidence type="ECO:0000313" key="5">
    <source>
        <dbReference type="Proteomes" id="UP001649381"/>
    </source>
</evidence>
<name>A0ABS9GYL9_9BACL</name>
<feature type="domain" description="PAS" evidence="1">
    <location>
        <begin position="413"/>
        <end position="483"/>
    </location>
</feature>
<accession>A0ABS9GYL9</accession>
<dbReference type="PROSITE" id="PS50112">
    <property type="entry name" value="PAS"/>
    <property type="match status" value="1"/>
</dbReference>
<dbReference type="Pfam" id="PF00563">
    <property type="entry name" value="EAL"/>
    <property type="match status" value="1"/>
</dbReference>
<dbReference type="InterPro" id="IPR019494">
    <property type="entry name" value="FIST_C"/>
</dbReference>
<evidence type="ECO:0000259" key="3">
    <source>
        <dbReference type="PROSITE" id="PS50887"/>
    </source>
</evidence>
<proteinExistence type="predicted"/>
<dbReference type="SMART" id="SM00897">
    <property type="entry name" value="FIST"/>
    <property type="match status" value="1"/>
</dbReference>
<dbReference type="SMART" id="SM00052">
    <property type="entry name" value="EAL"/>
    <property type="match status" value="1"/>
</dbReference>
<dbReference type="SMART" id="SM00267">
    <property type="entry name" value="GGDEF"/>
    <property type="match status" value="1"/>
</dbReference>
<dbReference type="InterPro" id="IPR000160">
    <property type="entry name" value="GGDEF_dom"/>
</dbReference>
<dbReference type="EMBL" id="JAKIJS010000001">
    <property type="protein sequence ID" value="MCF6136785.1"/>
    <property type="molecule type" value="Genomic_DNA"/>
</dbReference>
<protein>
    <submittedName>
        <fullName evidence="4">EAL domain-containing protein</fullName>
    </submittedName>
</protein>
<dbReference type="SMART" id="SM01204">
    <property type="entry name" value="FIST_C"/>
    <property type="match status" value="1"/>
</dbReference>
<evidence type="ECO:0000313" key="4">
    <source>
        <dbReference type="EMBL" id="MCF6136785.1"/>
    </source>
</evidence>
<dbReference type="Pfam" id="PF10442">
    <property type="entry name" value="FIST_C"/>
    <property type="match status" value="1"/>
</dbReference>
<dbReference type="CDD" id="cd00130">
    <property type="entry name" value="PAS"/>
    <property type="match status" value="1"/>
</dbReference>
<keyword evidence="5" id="KW-1185">Reference proteome</keyword>
<dbReference type="CDD" id="cd01949">
    <property type="entry name" value="GGDEF"/>
    <property type="match status" value="1"/>
</dbReference>
<dbReference type="InterPro" id="IPR043128">
    <property type="entry name" value="Rev_trsase/Diguanyl_cyclase"/>
</dbReference>
<dbReference type="Gene3D" id="3.30.450.20">
    <property type="entry name" value="PAS domain"/>
    <property type="match status" value="1"/>
</dbReference>
<feature type="domain" description="EAL" evidence="2">
    <location>
        <begin position="710"/>
        <end position="964"/>
    </location>
</feature>
<evidence type="ECO:0000259" key="1">
    <source>
        <dbReference type="PROSITE" id="PS50112"/>
    </source>
</evidence>
<dbReference type="InterPro" id="IPR001633">
    <property type="entry name" value="EAL_dom"/>
</dbReference>
<dbReference type="PANTHER" id="PTHR44757:SF2">
    <property type="entry name" value="BIOFILM ARCHITECTURE MAINTENANCE PROTEIN MBAA"/>
    <property type="match status" value="1"/>
</dbReference>
<dbReference type="PANTHER" id="PTHR44757">
    <property type="entry name" value="DIGUANYLATE CYCLASE DGCP"/>
    <property type="match status" value="1"/>
</dbReference>
<reference evidence="4 5" key="1">
    <citation type="submission" date="2022-01" db="EMBL/GenBank/DDBJ databases">
        <title>Alkalihalobacillus sp. EGI L200015, a novel bacterium isolated from a salt lake sediment.</title>
        <authorList>
            <person name="Gao L."/>
            <person name="Fang B.-Z."/>
            <person name="Li W.-J."/>
        </authorList>
    </citation>
    <scope>NUCLEOTIDE SEQUENCE [LARGE SCALE GENOMIC DNA]</scope>
    <source>
        <strain evidence="4 5">KCTC 12718</strain>
    </source>
</reference>
<dbReference type="SUPFAM" id="SSF55073">
    <property type="entry name" value="Nucleotide cyclase"/>
    <property type="match status" value="1"/>
</dbReference>
<dbReference type="Proteomes" id="UP001649381">
    <property type="component" value="Unassembled WGS sequence"/>
</dbReference>
<evidence type="ECO:0000259" key="2">
    <source>
        <dbReference type="PROSITE" id="PS50883"/>
    </source>
</evidence>
<dbReference type="InterPro" id="IPR000014">
    <property type="entry name" value="PAS"/>
</dbReference>
<dbReference type="InterPro" id="IPR035965">
    <property type="entry name" value="PAS-like_dom_sf"/>
</dbReference>
<feature type="domain" description="GGDEF" evidence="3">
    <location>
        <begin position="568"/>
        <end position="701"/>
    </location>
</feature>
<organism evidence="4 5">
    <name type="scientific">Pseudalkalibacillus berkeleyi</name>
    <dbReference type="NCBI Taxonomy" id="1069813"/>
    <lineage>
        <taxon>Bacteria</taxon>
        <taxon>Bacillati</taxon>
        <taxon>Bacillota</taxon>
        <taxon>Bacilli</taxon>
        <taxon>Bacillales</taxon>
        <taxon>Fictibacillaceae</taxon>
        <taxon>Pseudalkalibacillus</taxon>
    </lineage>
</organism>
<dbReference type="SMART" id="SM00091">
    <property type="entry name" value="PAS"/>
    <property type="match status" value="1"/>
</dbReference>
<dbReference type="InterPro" id="IPR035919">
    <property type="entry name" value="EAL_sf"/>
</dbReference>
<dbReference type="InterPro" id="IPR029787">
    <property type="entry name" value="Nucleotide_cyclase"/>
</dbReference>
<dbReference type="Pfam" id="PF13426">
    <property type="entry name" value="PAS_9"/>
    <property type="match status" value="1"/>
</dbReference>